<evidence type="ECO:0000313" key="1">
    <source>
        <dbReference type="EMBL" id="QVE49161.1"/>
    </source>
</evidence>
<dbReference type="RefSeq" id="WP_213241143.1">
    <property type="nucleotide sequence ID" value="NZ_CP060791.1"/>
</dbReference>
<organism evidence="1 2">
    <name type="scientific">Chlamydia crocodili</name>
    <dbReference type="NCBI Taxonomy" id="2766982"/>
    <lineage>
        <taxon>Bacteria</taxon>
        <taxon>Pseudomonadati</taxon>
        <taxon>Chlamydiota</taxon>
        <taxon>Chlamydiia</taxon>
        <taxon>Chlamydiales</taxon>
        <taxon>Chlamydiaceae</taxon>
        <taxon>Chlamydia/Chlamydophila group</taxon>
        <taxon>Chlamydia</taxon>
    </lineage>
</organism>
<name>A0ABX8CDT9_9CHLA</name>
<keyword evidence="2" id="KW-1185">Reference proteome</keyword>
<protein>
    <submittedName>
        <fullName evidence="1">Uncharacterized protein</fullName>
    </submittedName>
</protein>
<dbReference type="GeneID" id="301704044"/>
<reference evidence="1 2" key="1">
    <citation type="submission" date="2020-08" db="EMBL/GenBank/DDBJ databases">
        <title>Isolation and characterization of novel Chlamydia from Siamese crocodiles (Crocodylus siamensis).</title>
        <authorList>
            <person name="Sariya L."/>
        </authorList>
    </citation>
    <scope>NUCLEOTIDE SEQUENCE [LARGE SCALE GENOMIC DNA]</scope>
    <source>
        <strain evidence="1 2">No. 12</strain>
    </source>
</reference>
<gene>
    <name evidence="1" type="ORF">H9Q19_00390</name>
</gene>
<accession>A0ABX8CDT9</accession>
<dbReference type="EMBL" id="CP060791">
    <property type="protein sequence ID" value="QVE49161.1"/>
    <property type="molecule type" value="Genomic_DNA"/>
</dbReference>
<sequence>MALRPCLLFSLCFGIFLVSIGIASYLRREPSIPKGSLSVIRQAFLSVIYKLILQQRL</sequence>
<dbReference type="Proteomes" id="UP000680625">
    <property type="component" value="Chromosome"/>
</dbReference>
<proteinExistence type="predicted"/>
<evidence type="ECO:0000313" key="2">
    <source>
        <dbReference type="Proteomes" id="UP000680625"/>
    </source>
</evidence>